<comment type="caution">
    <text evidence="1">The sequence shown here is derived from an EMBL/GenBank/DDBJ whole genome shotgun (WGS) entry which is preliminary data.</text>
</comment>
<keyword evidence="2" id="KW-1185">Reference proteome</keyword>
<protein>
    <submittedName>
        <fullName evidence="1">Uncharacterized protein</fullName>
    </submittedName>
</protein>
<dbReference type="Proteomes" id="UP000605970">
    <property type="component" value="Unassembled WGS sequence"/>
</dbReference>
<dbReference type="AlphaFoldDB" id="A0A8S9ZPA8"/>
<reference evidence="1" key="1">
    <citation type="journal article" date="2020" name="Ecol. Evol.">
        <title>Genome structure and content of the rice root-knot nematode (Meloidogyne graminicola).</title>
        <authorList>
            <person name="Phan N.T."/>
            <person name="Danchin E.G.J."/>
            <person name="Klopp C."/>
            <person name="Perfus-Barbeoch L."/>
            <person name="Kozlowski D.K."/>
            <person name="Koutsovoulos G.D."/>
            <person name="Lopez-Roques C."/>
            <person name="Bouchez O."/>
            <person name="Zahm M."/>
            <person name="Besnard G."/>
            <person name="Bellafiore S."/>
        </authorList>
    </citation>
    <scope>NUCLEOTIDE SEQUENCE</scope>
    <source>
        <strain evidence="1">VN-18</strain>
    </source>
</reference>
<evidence type="ECO:0000313" key="1">
    <source>
        <dbReference type="EMBL" id="KAF7634916.1"/>
    </source>
</evidence>
<evidence type="ECO:0000313" key="2">
    <source>
        <dbReference type="Proteomes" id="UP000605970"/>
    </source>
</evidence>
<dbReference type="EMBL" id="JABEBT010000049">
    <property type="protein sequence ID" value="KAF7634916.1"/>
    <property type="molecule type" value="Genomic_DNA"/>
</dbReference>
<organism evidence="1 2">
    <name type="scientific">Meloidogyne graminicola</name>
    <dbReference type="NCBI Taxonomy" id="189291"/>
    <lineage>
        <taxon>Eukaryota</taxon>
        <taxon>Metazoa</taxon>
        <taxon>Ecdysozoa</taxon>
        <taxon>Nematoda</taxon>
        <taxon>Chromadorea</taxon>
        <taxon>Rhabditida</taxon>
        <taxon>Tylenchina</taxon>
        <taxon>Tylenchomorpha</taxon>
        <taxon>Tylenchoidea</taxon>
        <taxon>Meloidogynidae</taxon>
        <taxon>Meloidogyninae</taxon>
        <taxon>Meloidogyne</taxon>
    </lineage>
</organism>
<proteinExistence type="predicted"/>
<accession>A0A8S9ZPA8</accession>
<gene>
    <name evidence="1" type="ORF">Mgra_00005658</name>
</gene>
<sequence>MHNGQGDAHQPTRGSTSTGVYALVVVNFFIVCGRQYVQGPVHHLETSTSTWMNMNARRPFNVNARSPVSSATCTQGSRSTVHCGGGWCARCAPPTLEHDNMVVYVWMFFMFTKQLSNLQALLNSSIQCTTWMNGMDVVTS</sequence>
<name>A0A8S9ZPA8_9BILA</name>